<protein>
    <submittedName>
        <fullName evidence="2">Uncharacterized protein</fullName>
    </submittedName>
</protein>
<gene>
    <name evidence="2" type="ORF">TeGR_g14010</name>
</gene>
<organism evidence="2 3">
    <name type="scientific">Tetraparma gracilis</name>
    <dbReference type="NCBI Taxonomy" id="2962635"/>
    <lineage>
        <taxon>Eukaryota</taxon>
        <taxon>Sar</taxon>
        <taxon>Stramenopiles</taxon>
        <taxon>Ochrophyta</taxon>
        <taxon>Bolidophyceae</taxon>
        <taxon>Parmales</taxon>
        <taxon>Triparmaceae</taxon>
        <taxon>Tetraparma</taxon>
    </lineage>
</organism>
<name>A0ABQ6MW34_9STRA</name>
<dbReference type="Proteomes" id="UP001165060">
    <property type="component" value="Unassembled WGS sequence"/>
</dbReference>
<feature type="region of interest" description="Disordered" evidence="1">
    <location>
        <begin position="196"/>
        <end position="218"/>
    </location>
</feature>
<comment type="caution">
    <text evidence="2">The sequence shown here is derived from an EMBL/GenBank/DDBJ whole genome shotgun (WGS) entry which is preliminary data.</text>
</comment>
<sequence length="372" mass="41320">MFLDPTLPGVYELKIRRPYEPPSSSSNGLKDFTETYTTSSQCMVALLSDGTFRELGPDDDSIIGTGEWDFQGETGELVLSKREKSPSRSLSGSPDVLFMGVVSREGAEGASSVSVPIGRIATGRMIYPESHGASMEAPYMFDPHFEQTSYCKLRRVLADDAAGEEDALVERFTKARLEARRFYLRSEPLRGKRAPEDIFQARRRRKEEQKSKREKLQDADSAGLVTSLSVTEVVLHSNSTFDMVGGLGENRIRGRWQIMGDDRDQLYMSVTRWGFGRGVSGSVFSEGAGLTQDDDKSYWGPISEIVVGRDGEVVEAAEGEQEEWGLLDGEQRLLDGEQRLLEVSGAIMLGVGLEPTSVGRFQMREQRADEEE</sequence>
<evidence type="ECO:0000313" key="3">
    <source>
        <dbReference type="Proteomes" id="UP001165060"/>
    </source>
</evidence>
<accession>A0ABQ6MW34</accession>
<proteinExistence type="predicted"/>
<evidence type="ECO:0000256" key="1">
    <source>
        <dbReference type="SAM" id="MobiDB-lite"/>
    </source>
</evidence>
<evidence type="ECO:0000313" key="2">
    <source>
        <dbReference type="EMBL" id="GMI33910.1"/>
    </source>
</evidence>
<reference evidence="2 3" key="1">
    <citation type="journal article" date="2023" name="Commun. Biol.">
        <title>Genome analysis of Parmales, the sister group of diatoms, reveals the evolutionary specialization of diatoms from phago-mixotrophs to photoautotrophs.</title>
        <authorList>
            <person name="Ban H."/>
            <person name="Sato S."/>
            <person name="Yoshikawa S."/>
            <person name="Yamada K."/>
            <person name="Nakamura Y."/>
            <person name="Ichinomiya M."/>
            <person name="Sato N."/>
            <person name="Blanc-Mathieu R."/>
            <person name="Endo H."/>
            <person name="Kuwata A."/>
            <person name="Ogata H."/>
        </authorList>
    </citation>
    <scope>NUCLEOTIDE SEQUENCE [LARGE SCALE GENOMIC DNA]</scope>
</reference>
<keyword evidence="3" id="KW-1185">Reference proteome</keyword>
<dbReference type="EMBL" id="BRYB01004597">
    <property type="protein sequence ID" value="GMI33910.1"/>
    <property type="molecule type" value="Genomic_DNA"/>
</dbReference>